<reference evidence="3" key="1">
    <citation type="journal article" date="2007" name="PLoS Genet.">
        <title>Being pathogenic, plastic, and sexual while living with a nearly minimal bacterial genome.</title>
        <authorList>
            <person name="Sirand-Pugnet P."/>
            <person name="Lartigue C."/>
            <person name="Marenda M."/>
            <person name="Jacob D."/>
            <person name="Barre A."/>
            <person name="Barbe V."/>
            <person name="Schenowitz C."/>
            <person name="Mangenot S."/>
            <person name="Couloux A."/>
            <person name="Segurens B."/>
            <person name="de Daruvar A."/>
            <person name="Blanchard A."/>
            <person name="Citti C."/>
        </authorList>
    </citation>
    <scope>NUCLEOTIDE SEQUENCE [LARGE SCALE GENOMIC DNA]</scope>
    <source>
        <strain evidence="3">PG2</strain>
    </source>
</reference>
<keyword evidence="1" id="KW-0812">Transmembrane</keyword>
<feature type="transmembrane region" description="Helical" evidence="1">
    <location>
        <begin position="97"/>
        <end position="117"/>
    </location>
</feature>
<dbReference type="STRING" id="347257.MAG0920"/>
<gene>
    <name evidence="2" type="ordered locus">MAG0920</name>
</gene>
<dbReference type="KEGG" id="maa:MAG0920"/>
<keyword evidence="3" id="KW-1185">Reference proteome</keyword>
<dbReference type="RefSeq" id="WP_011949273.1">
    <property type="nucleotide sequence ID" value="NC_009497.1"/>
</dbReference>
<dbReference type="HOGENOM" id="CLU_1141560_0_0_14"/>
<keyword evidence="1" id="KW-0472">Membrane</keyword>
<evidence type="ECO:0000256" key="1">
    <source>
        <dbReference type="SAM" id="Phobius"/>
    </source>
</evidence>
<organism evidence="2 3">
    <name type="scientific">Mycoplasmopsis agalactiae (strain NCTC 10123 / CIP 59.7 / PG2)</name>
    <name type="common">Mycoplasma agalactiae</name>
    <dbReference type="NCBI Taxonomy" id="347257"/>
    <lineage>
        <taxon>Bacteria</taxon>
        <taxon>Bacillati</taxon>
        <taxon>Mycoplasmatota</taxon>
        <taxon>Mycoplasmoidales</taxon>
        <taxon>Metamycoplasmataceae</taxon>
        <taxon>Mycoplasmopsis</taxon>
    </lineage>
</organism>
<name>A5IXN1_MYCAP</name>
<accession>A5IXN1</accession>
<sequence>MQNMSLILFIVSVSLTFLSGLAVYILVSLNWYKFNSYRYAFVKSSVIYNKQKVRESYIEDLLKSFKNIVIYFACCSLLNLFGIITFIYSFIAKINTAITWYQFMCFLAFAIFVYIAISTAMQVGDIKKWKVSNNAISQDYLIENTIKKDTEIMQMKLPKNELKLIAFSGRRRISFYIKLSKNFETKSFEDQQEEIYNKLILDFEKTKFENGTIININMFKAIFSKYEII</sequence>
<feature type="transmembrane region" description="Helical" evidence="1">
    <location>
        <begin position="6"/>
        <end position="29"/>
    </location>
</feature>
<dbReference type="NCBIfam" id="NF045996">
    <property type="entry name" value="MAG0920_fam"/>
    <property type="match status" value="1"/>
</dbReference>
<evidence type="ECO:0000313" key="2">
    <source>
        <dbReference type="EMBL" id="CAL58790.1"/>
    </source>
</evidence>
<feature type="transmembrane region" description="Helical" evidence="1">
    <location>
        <begin position="68"/>
        <end position="91"/>
    </location>
</feature>
<protein>
    <submittedName>
        <fullName evidence="2">Uncharacterized protein</fullName>
    </submittedName>
</protein>
<dbReference type="GeneID" id="93357862"/>
<dbReference type="Proteomes" id="UP000007065">
    <property type="component" value="Chromosome"/>
</dbReference>
<dbReference type="EMBL" id="CU179680">
    <property type="protein sequence ID" value="CAL58790.1"/>
    <property type="molecule type" value="Genomic_DNA"/>
</dbReference>
<evidence type="ECO:0000313" key="3">
    <source>
        <dbReference type="Proteomes" id="UP000007065"/>
    </source>
</evidence>
<dbReference type="AlphaFoldDB" id="A5IXN1"/>
<keyword evidence="1" id="KW-1133">Transmembrane helix</keyword>
<proteinExistence type="predicted"/>